<protein>
    <submittedName>
        <fullName evidence="2">Uncharacterized protein</fullName>
    </submittedName>
</protein>
<evidence type="ECO:0000313" key="2">
    <source>
        <dbReference type="EMBL" id="GAA3935281.1"/>
    </source>
</evidence>
<sequence>MPVIGTGTKAPRTDDWVFAIIVLKLYLATFYVFLQVPYAYLASVSIFASLFLVLLVMAPATCEQELVAAQ</sequence>
<organism evidence="2 3">
    <name type="scientific">Hymenobacter algoricola</name>
    <dbReference type="NCBI Taxonomy" id="486267"/>
    <lineage>
        <taxon>Bacteria</taxon>
        <taxon>Pseudomonadati</taxon>
        <taxon>Bacteroidota</taxon>
        <taxon>Cytophagia</taxon>
        <taxon>Cytophagales</taxon>
        <taxon>Hymenobacteraceae</taxon>
        <taxon>Hymenobacter</taxon>
    </lineage>
</organism>
<accession>A0ABP7N2F7</accession>
<dbReference type="Proteomes" id="UP001499909">
    <property type="component" value="Unassembled WGS sequence"/>
</dbReference>
<comment type="caution">
    <text evidence="2">The sequence shown here is derived from an EMBL/GenBank/DDBJ whole genome shotgun (WGS) entry which is preliminary data.</text>
</comment>
<keyword evidence="1" id="KW-0472">Membrane</keyword>
<gene>
    <name evidence="2" type="ORF">GCM10022406_19560</name>
</gene>
<keyword evidence="1" id="KW-0812">Transmembrane</keyword>
<dbReference type="EMBL" id="BAABDH010000036">
    <property type="protein sequence ID" value="GAA3935281.1"/>
    <property type="molecule type" value="Genomic_DNA"/>
</dbReference>
<evidence type="ECO:0000256" key="1">
    <source>
        <dbReference type="SAM" id="Phobius"/>
    </source>
</evidence>
<evidence type="ECO:0000313" key="3">
    <source>
        <dbReference type="Proteomes" id="UP001499909"/>
    </source>
</evidence>
<keyword evidence="3" id="KW-1185">Reference proteome</keyword>
<feature type="transmembrane region" description="Helical" evidence="1">
    <location>
        <begin position="40"/>
        <end position="60"/>
    </location>
</feature>
<reference evidence="3" key="1">
    <citation type="journal article" date="2019" name="Int. J. Syst. Evol. Microbiol.">
        <title>The Global Catalogue of Microorganisms (GCM) 10K type strain sequencing project: providing services to taxonomists for standard genome sequencing and annotation.</title>
        <authorList>
            <consortium name="The Broad Institute Genomics Platform"/>
            <consortium name="The Broad Institute Genome Sequencing Center for Infectious Disease"/>
            <person name="Wu L."/>
            <person name="Ma J."/>
        </authorList>
    </citation>
    <scope>NUCLEOTIDE SEQUENCE [LARGE SCALE GENOMIC DNA]</scope>
    <source>
        <strain evidence="3">JCM 17214</strain>
    </source>
</reference>
<keyword evidence="1" id="KW-1133">Transmembrane helix</keyword>
<feature type="transmembrane region" description="Helical" evidence="1">
    <location>
        <begin position="16"/>
        <end position="34"/>
    </location>
</feature>
<name>A0ABP7N2F7_9BACT</name>
<proteinExistence type="predicted"/>